<evidence type="ECO:0000256" key="5">
    <source>
        <dbReference type="PIRSR" id="PIRSR001221-1"/>
    </source>
</evidence>
<accession>A0A0H2S1W0</accession>
<dbReference type="GO" id="GO:0009062">
    <property type="term" value="P:fatty acid catabolic process"/>
    <property type="evidence" value="ECO:0007669"/>
    <property type="project" value="TreeGrafter"/>
</dbReference>
<dbReference type="OrthoDB" id="6428749at2759"/>
<feature type="active site" description="Charge relay system" evidence="5">
    <location>
        <position position="169"/>
    </location>
</feature>
<dbReference type="Gene3D" id="3.90.1300.10">
    <property type="entry name" value="Amidase signature (AS) domain"/>
    <property type="match status" value="1"/>
</dbReference>
<dbReference type="GO" id="GO:0004040">
    <property type="term" value="F:amidase activity"/>
    <property type="evidence" value="ECO:0007669"/>
    <property type="project" value="UniProtKB-EC"/>
</dbReference>
<protein>
    <recommendedName>
        <fullName evidence="3">amidase</fullName>
        <ecNumber evidence="3">3.5.1.4</ecNumber>
    </recommendedName>
</protein>
<dbReference type="Pfam" id="PF01425">
    <property type="entry name" value="Amidase"/>
    <property type="match status" value="1"/>
</dbReference>
<gene>
    <name evidence="8" type="ORF">SCHPADRAFT_141248</name>
</gene>
<evidence type="ECO:0000313" key="9">
    <source>
        <dbReference type="Proteomes" id="UP000053477"/>
    </source>
</evidence>
<feature type="chain" id="PRO_5005202354" description="amidase" evidence="6">
    <location>
        <begin position="32"/>
        <end position="551"/>
    </location>
</feature>
<comment type="similarity">
    <text evidence="2">Belongs to the amidase family.</text>
</comment>
<evidence type="ECO:0000256" key="2">
    <source>
        <dbReference type="ARBA" id="ARBA00009199"/>
    </source>
</evidence>
<keyword evidence="9" id="KW-1185">Reference proteome</keyword>
<evidence type="ECO:0000256" key="6">
    <source>
        <dbReference type="SAM" id="SignalP"/>
    </source>
</evidence>
<dbReference type="PIRSF" id="PIRSF001221">
    <property type="entry name" value="Amidase_fungi"/>
    <property type="match status" value="1"/>
</dbReference>
<dbReference type="InterPro" id="IPR036928">
    <property type="entry name" value="AS_sf"/>
</dbReference>
<keyword evidence="6" id="KW-0732">Signal</keyword>
<dbReference type="FunFam" id="3.90.1300.10:FF:000003">
    <property type="entry name" value="Amidase signature enzyme"/>
    <property type="match status" value="1"/>
</dbReference>
<keyword evidence="4" id="KW-0378">Hydrolase</keyword>
<dbReference type="PANTHER" id="PTHR45847">
    <property type="entry name" value="FATTY ACID AMIDE HYDROLASE"/>
    <property type="match status" value="1"/>
</dbReference>
<feature type="active site" description="Acyl-ester intermediate" evidence="5">
    <location>
        <position position="193"/>
    </location>
</feature>
<dbReference type="InParanoid" id="A0A0H2S1W0"/>
<dbReference type="InterPro" id="IPR023631">
    <property type="entry name" value="Amidase_dom"/>
</dbReference>
<evidence type="ECO:0000256" key="4">
    <source>
        <dbReference type="ARBA" id="ARBA00022801"/>
    </source>
</evidence>
<dbReference type="Proteomes" id="UP000053477">
    <property type="component" value="Unassembled WGS sequence"/>
</dbReference>
<dbReference type="GO" id="GO:0017064">
    <property type="term" value="F:fatty acid amide hydrolase activity"/>
    <property type="evidence" value="ECO:0007669"/>
    <property type="project" value="TreeGrafter"/>
</dbReference>
<feature type="domain" description="Amidase" evidence="7">
    <location>
        <begin position="39"/>
        <end position="523"/>
    </location>
</feature>
<evidence type="ECO:0000259" key="7">
    <source>
        <dbReference type="Pfam" id="PF01425"/>
    </source>
</evidence>
<comment type="catalytic activity">
    <reaction evidence="1">
        <text>a monocarboxylic acid amide + H2O = a monocarboxylate + NH4(+)</text>
        <dbReference type="Rhea" id="RHEA:12020"/>
        <dbReference type="ChEBI" id="CHEBI:15377"/>
        <dbReference type="ChEBI" id="CHEBI:28938"/>
        <dbReference type="ChEBI" id="CHEBI:35757"/>
        <dbReference type="ChEBI" id="CHEBI:83628"/>
        <dbReference type="EC" id="3.5.1.4"/>
    </reaction>
</comment>
<organism evidence="8 9">
    <name type="scientific">Schizopora paradoxa</name>
    <dbReference type="NCBI Taxonomy" id="27342"/>
    <lineage>
        <taxon>Eukaryota</taxon>
        <taxon>Fungi</taxon>
        <taxon>Dikarya</taxon>
        <taxon>Basidiomycota</taxon>
        <taxon>Agaricomycotina</taxon>
        <taxon>Agaricomycetes</taxon>
        <taxon>Hymenochaetales</taxon>
        <taxon>Schizoporaceae</taxon>
        <taxon>Schizopora</taxon>
    </lineage>
</organism>
<feature type="signal peptide" evidence="6">
    <location>
        <begin position="1"/>
        <end position="31"/>
    </location>
</feature>
<dbReference type="InterPro" id="IPR052096">
    <property type="entry name" value="Endocannabinoid_amidase"/>
</dbReference>
<dbReference type="EC" id="3.5.1.4" evidence="3"/>
<evidence type="ECO:0000256" key="1">
    <source>
        <dbReference type="ARBA" id="ARBA00001311"/>
    </source>
</evidence>
<sequence>MQRASPHSFRSLANALTLFILATEIVRKIQAGEWTARSVVAAFIRQAIRAHEATNCLTEVRFDDALKEAAELDAEFAKTKILKGPLHGVPVSFKDQYDIAGLDSSIGFTQWAYKPQSEDALLVKQFKGAGAIIIAKTNVPQTMLSFECCNPLWGRTTNPYSPEHTPGGSSGGEAALLACSGSAIGIGSDTGGSLRIPASYCGIYSLKPGWGRLSMFGAASPSPGAESIPTVAGPMTRSWEDIDLMCRTFFGSPPAEHELQTAIPYREVTLPEKLKFGYYTSDLMVKASPACKRAVIETVEALKRQGHECVEFESPIMFEAMCLFTGLTSADGYKTLSSHLGPDPREDSLFLVTLGPSVPSFIRGLGCWVASNILGDKTYATCLDNSRVKSVKEYYKYVAQRDELRRRWYDEVWKRYGLDGIIAPVQASPALPHGATKTLAPLAAGTILYNVIDSPVGVVPVTRVDPAKDGLTDEWSKGPGLGSKLIESDVYRRKKNLAYDPEAMKGLPVGVQVVGKSWEDEKVVAMMKVVDDALGPRGFGPDAWQDRIVQK</sequence>
<reference evidence="8 9" key="1">
    <citation type="submission" date="2015-04" db="EMBL/GenBank/DDBJ databases">
        <title>Complete genome sequence of Schizopora paradoxa KUC8140, a cosmopolitan wood degrader in East Asia.</title>
        <authorList>
            <consortium name="DOE Joint Genome Institute"/>
            <person name="Min B."/>
            <person name="Park H."/>
            <person name="Jang Y."/>
            <person name="Kim J.-J."/>
            <person name="Kim K.H."/>
            <person name="Pangilinan J."/>
            <person name="Lipzen A."/>
            <person name="Riley R."/>
            <person name="Grigoriev I.V."/>
            <person name="Spatafora J.W."/>
            <person name="Choi I.-G."/>
        </authorList>
    </citation>
    <scope>NUCLEOTIDE SEQUENCE [LARGE SCALE GENOMIC DNA]</scope>
    <source>
        <strain evidence="8 9">KUC8140</strain>
    </source>
</reference>
<dbReference type="InterPro" id="IPR020556">
    <property type="entry name" value="Amidase_CS"/>
</dbReference>
<dbReference type="SUPFAM" id="SSF75304">
    <property type="entry name" value="Amidase signature (AS) enzymes"/>
    <property type="match status" value="1"/>
</dbReference>
<name>A0A0H2S1W0_9AGAM</name>
<dbReference type="AlphaFoldDB" id="A0A0H2S1W0"/>
<dbReference type="EMBL" id="KQ085899">
    <property type="protein sequence ID" value="KLO17969.1"/>
    <property type="molecule type" value="Genomic_DNA"/>
</dbReference>
<evidence type="ECO:0000313" key="8">
    <source>
        <dbReference type="EMBL" id="KLO17969.1"/>
    </source>
</evidence>
<dbReference type="PANTHER" id="PTHR45847:SF6">
    <property type="entry name" value="FATTY ACID AMIDE HYDROLASE"/>
    <property type="match status" value="1"/>
</dbReference>
<evidence type="ECO:0000256" key="3">
    <source>
        <dbReference type="ARBA" id="ARBA00012922"/>
    </source>
</evidence>
<proteinExistence type="inferred from homology"/>
<dbReference type="PROSITE" id="PS00571">
    <property type="entry name" value="AMIDASES"/>
    <property type="match status" value="1"/>
</dbReference>
<feature type="active site" description="Charge relay system" evidence="5">
    <location>
        <position position="94"/>
    </location>
</feature>
<dbReference type="STRING" id="27342.A0A0H2S1W0"/>